<accession>A0A427XTU4</accession>
<dbReference type="PROSITE" id="PS01162">
    <property type="entry name" value="QOR_ZETA_CRYSTAL"/>
    <property type="match status" value="1"/>
</dbReference>
<dbReference type="InterPro" id="IPR011032">
    <property type="entry name" value="GroES-like_sf"/>
</dbReference>
<dbReference type="OrthoDB" id="10257049at2759"/>
<dbReference type="InterPro" id="IPR020843">
    <property type="entry name" value="ER"/>
</dbReference>
<proteinExistence type="predicted"/>
<protein>
    <recommendedName>
        <fullName evidence="1">Enoyl reductase (ER) domain-containing protein</fullName>
    </recommendedName>
</protein>
<dbReference type="PANTHER" id="PTHR43677">
    <property type="entry name" value="SHORT-CHAIN DEHYDROGENASE/REDUCTASE"/>
    <property type="match status" value="1"/>
</dbReference>
<dbReference type="SUPFAM" id="SSF50129">
    <property type="entry name" value="GroES-like"/>
    <property type="match status" value="1"/>
</dbReference>
<dbReference type="GO" id="GO:0008270">
    <property type="term" value="F:zinc ion binding"/>
    <property type="evidence" value="ECO:0007669"/>
    <property type="project" value="InterPro"/>
</dbReference>
<dbReference type="PANTHER" id="PTHR43677:SF4">
    <property type="entry name" value="QUINONE OXIDOREDUCTASE-LIKE PROTEIN 2"/>
    <property type="match status" value="1"/>
</dbReference>
<name>A0A427XTU4_9TREE</name>
<dbReference type="InterPro" id="IPR013149">
    <property type="entry name" value="ADH-like_C"/>
</dbReference>
<dbReference type="GO" id="GO:0005739">
    <property type="term" value="C:mitochondrion"/>
    <property type="evidence" value="ECO:0007669"/>
    <property type="project" value="TreeGrafter"/>
</dbReference>
<sequence length="357" mass="38402">MKAYQIKQLAHPSKIHSSNDVPIPTPQQVQVLVDVYAAGVNFFDILQAQGKYQSKPPLPFVLGAEFAGRISDKSPLPPGCRFKRGGTSGCLPQRYSPQAVERSSSDRVFGHAQGAYAEHVVADPRGLLPIPDNLSYEQAAVVFLTYTTSYEGLVGRGQAKPDDWVLVHAGAGGVGLAACQIAKVLGCKVIATAGSEEKRRICIEKAGVHAAVHYGKSDWQKEVMQITGGKGVNVVFDPVGLLIPSLRCVAWNARLVVVGFAGGTIEKVPANLLLLKQVSIVGLFWGATFGKDPPRAKQVLNEVMSLLSSGKVVPILYEPVYDGLESVTQALADLEGRKTWGKAVIRVRREQGERAKL</sequence>
<dbReference type="CDD" id="cd08241">
    <property type="entry name" value="QOR1"/>
    <property type="match status" value="1"/>
</dbReference>
<dbReference type="Pfam" id="PF08240">
    <property type="entry name" value="ADH_N"/>
    <property type="match status" value="1"/>
</dbReference>
<evidence type="ECO:0000259" key="1">
    <source>
        <dbReference type="SMART" id="SM00829"/>
    </source>
</evidence>
<dbReference type="InterPro" id="IPR051397">
    <property type="entry name" value="Zn-ADH-like_protein"/>
</dbReference>
<dbReference type="Pfam" id="PF00107">
    <property type="entry name" value="ADH_zinc_N"/>
    <property type="match status" value="1"/>
</dbReference>
<organism evidence="2 3">
    <name type="scientific">Saitozyma podzolica</name>
    <dbReference type="NCBI Taxonomy" id="1890683"/>
    <lineage>
        <taxon>Eukaryota</taxon>
        <taxon>Fungi</taxon>
        <taxon>Dikarya</taxon>
        <taxon>Basidiomycota</taxon>
        <taxon>Agaricomycotina</taxon>
        <taxon>Tremellomycetes</taxon>
        <taxon>Tremellales</taxon>
        <taxon>Trimorphomycetaceae</taxon>
        <taxon>Saitozyma</taxon>
    </lineage>
</organism>
<dbReference type="SUPFAM" id="SSF51735">
    <property type="entry name" value="NAD(P)-binding Rossmann-fold domains"/>
    <property type="match status" value="1"/>
</dbReference>
<comment type="caution">
    <text evidence="2">The sequence shown here is derived from an EMBL/GenBank/DDBJ whole genome shotgun (WGS) entry which is preliminary data.</text>
</comment>
<dbReference type="Gene3D" id="3.40.50.720">
    <property type="entry name" value="NAD(P)-binding Rossmann-like Domain"/>
    <property type="match status" value="1"/>
</dbReference>
<evidence type="ECO:0000313" key="2">
    <source>
        <dbReference type="EMBL" id="RSH82238.1"/>
    </source>
</evidence>
<dbReference type="GO" id="GO:0016491">
    <property type="term" value="F:oxidoreductase activity"/>
    <property type="evidence" value="ECO:0007669"/>
    <property type="project" value="InterPro"/>
</dbReference>
<dbReference type="InterPro" id="IPR036291">
    <property type="entry name" value="NAD(P)-bd_dom_sf"/>
</dbReference>
<keyword evidence="3" id="KW-1185">Reference proteome</keyword>
<dbReference type="SMART" id="SM00829">
    <property type="entry name" value="PKS_ER"/>
    <property type="match status" value="1"/>
</dbReference>
<feature type="domain" description="Enoyl reductase (ER)" evidence="1">
    <location>
        <begin position="10"/>
        <end position="345"/>
    </location>
</feature>
<gene>
    <name evidence="2" type="ORF">EHS25_005948</name>
</gene>
<dbReference type="Gene3D" id="3.90.180.10">
    <property type="entry name" value="Medium-chain alcohol dehydrogenases, catalytic domain"/>
    <property type="match status" value="1"/>
</dbReference>
<evidence type="ECO:0000313" key="3">
    <source>
        <dbReference type="Proteomes" id="UP000279259"/>
    </source>
</evidence>
<dbReference type="InterPro" id="IPR013154">
    <property type="entry name" value="ADH-like_N"/>
</dbReference>
<dbReference type="Proteomes" id="UP000279259">
    <property type="component" value="Unassembled WGS sequence"/>
</dbReference>
<reference evidence="2 3" key="1">
    <citation type="submission" date="2018-11" db="EMBL/GenBank/DDBJ databases">
        <title>Genome sequence of Saitozyma podzolica DSM 27192.</title>
        <authorList>
            <person name="Aliyu H."/>
            <person name="Gorte O."/>
            <person name="Ochsenreither K."/>
        </authorList>
    </citation>
    <scope>NUCLEOTIDE SEQUENCE [LARGE SCALE GENOMIC DNA]</scope>
    <source>
        <strain evidence="2 3">DSM 27192</strain>
    </source>
</reference>
<dbReference type="AlphaFoldDB" id="A0A427XTU4"/>
<dbReference type="InterPro" id="IPR002364">
    <property type="entry name" value="Quin_OxRdtase/zeta-crystal_CS"/>
</dbReference>
<dbReference type="STRING" id="1890683.A0A427XTU4"/>
<dbReference type="EMBL" id="RSCD01000027">
    <property type="protein sequence ID" value="RSH82238.1"/>
    <property type="molecule type" value="Genomic_DNA"/>
</dbReference>